<dbReference type="GeneTree" id="ENSGT01120000271815"/>
<accession>A0A5F4W4C5</accession>
<dbReference type="Proteomes" id="UP000008225">
    <property type="component" value="Chromosome 1"/>
</dbReference>
<name>A0A5F4W4C5_CALJA</name>
<dbReference type="PANTHER" id="PTHR12138:SF133">
    <property type="entry name" value="SECRETED PROTEIN"/>
    <property type="match status" value="1"/>
</dbReference>
<dbReference type="AlphaFoldDB" id="A0A5F4W4C5"/>
<dbReference type="PANTHER" id="PTHR12138">
    <property type="entry name" value="PRIMATE-EXPANDED PROTEIN FAMILY"/>
    <property type="match status" value="1"/>
</dbReference>
<proteinExistence type="predicted"/>
<dbReference type="OMA" id="GISHNAQ"/>
<reference evidence="1" key="2">
    <citation type="submission" date="2025-08" db="UniProtKB">
        <authorList>
            <consortium name="Ensembl"/>
        </authorList>
    </citation>
    <scope>IDENTIFICATION</scope>
</reference>
<reference evidence="1" key="3">
    <citation type="submission" date="2025-09" db="UniProtKB">
        <authorList>
            <consortium name="Ensembl"/>
        </authorList>
    </citation>
    <scope>IDENTIFICATION</scope>
</reference>
<protein>
    <submittedName>
        <fullName evidence="1">Uncharacterized protein</fullName>
    </submittedName>
</protein>
<dbReference type="Bgee" id="ENSCJAG00000064287">
    <property type="expression patterns" value="Expressed in ovary"/>
</dbReference>
<organism evidence="1 2">
    <name type="scientific">Callithrix jacchus</name>
    <name type="common">White-tufted-ear marmoset</name>
    <name type="synonym">Simia Jacchus</name>
    <dbReference type="NCBI Taxonomy" id="9483"/>
    <lineage>
        <taxon>Eukaryota</taxon>
        <taxon>Metazoa</taxon>
        <taxon>Chordata</taxon>
        <taxon>Craniata</taxon>
        <taxon>Vertebrata</taxon>
        <taxon>Euteleostomi</taxon>
        <taxon>Mammalia</taxon>
        <taxon>Eutheria</taxon>
        <taxon>Euarchontoglires</taxon>
        <taxon>Primates</taxon>
        <taxon>Haplorrhini</taxon>
        <taxon>Platyrrhini</taxon>
        <taxon>Cebidae</taxon>
        <taxon>Callitrichinae</taxon>
        <taxon>Callithrix</taxon>
        <taxon>Callithrix</taxon>
    </lineage>
</organism>
<dbReference type="InParanoid" id="A0A5F4W4C5"/>
<keyword evidence="2" id="KW-1185">Reference proteome</keyword>
<evidence type="ECO:0000313" key="2">
    <source>
        <dbReference type="Proteomes" id="UP000008225"/>
    </source>
</evidence>
<reference evidence="1" key="1">
    <citation type="submission" date="2009-03" db="EMBL/GenBank/DDBJ databases">
        <authorList>
            <person name="Warren W."/>
            <person name="Ye L."/>
            <person name="Minx P."/>
            <person name="Worley K."/>
            <person name="Gibbs R."/>
            <person name="Wilson R.K."/>
        </authorList>
    </citation>
    <scope>NUCLEOTIDE SEQUENCE [LARGE SCALE GENOMIC DNA]</scope>
</reference>
<dbReference type="Ensembl" id="ENSCJAT00000100208.2">
    <property type="protein sequence ID" value="ENSCJAP00000072713.2"/>
    <property type="gene ID" value="ENSCJAG00000064287.2"/>
</dbReference>
<evidence type="ECO:0000313" key="1">
    <source>
        <dbReference type="Ensembl" id="ENSCJAP00000072713.2"/>
    </source>
</evidence>
<dbReference type="PRINTS" id="PR02045">
    <property type="entry name" value="F138DOMAIN"/>
</dbReference>
<sequence>MALCSGVIRAHCNLCLLGSSDSPASASLVAGITGAHHHAQLICVLLVEMSFCHVNQAGLELLASGDPPALASQTARITGISHNAQPIC</sequence>